<sequence>VQDLVSISKLVLAHSRTQIIPSLSLFTSDSACGASHWFPSNPLVLIHLHDWNLVGTLCIMSMALNLFNRLLRLRDSSMSPSLEHNLPFLPACFLGNPFMIETVLILDDVNQEERRKQSNNVMAIL</sequence>
<reference evidence="2" key="1">
    <citation type="journal article" date="2013" name="Science">
        <title>The Amborella genome and the evolution of flowering plants.</title>
        <authorList>
            <consortium name="Amborella Genome Project"/>
        </authorList>
    </citation>
    <scope>NUCLEOTIDE SEQUENCE [LARGE SCALE GENOMIC DNA]</scope>
</reference>
<dbReference type="EMBL" id="KI392495">
    <property type="protein sequence ID" value="ERN15768.1"/>
    <property type="molecule type" value="Genomic_DNA"/>
</dbReference>
<accession>U5D5Y8</accession>
<feature type="non-terminal residue" evidence="1">
    <location>
        <position position="1"/>
    </location>
</feature>
<dbReference type="Proteomes" id="UP000017836">
    <property type="component" value="Unassembled WGS sequence"/>
</dbReference>
<keyword evidence="2" id="KW-1185">Reference proteome</keyword>
<organism evidence="1 2">
    <name type="scientific">Amborella trichopoda</name>
    <dbReference type="NCBI Taxonomy" id="13333"/>
    <lineage>
        <taxon>Eukaryota</taxon>
        <taxon>Viridiplantae</taxon>
        <taxon>Streptophyta</taxon>
        <taxon>Embryophyta</taxon>
        <taxon>Tracheophyta</taxon>
        <taxon>Spermatophyta</taxon>
        <taxon>Magnoliopsida</taxon>
        <taxon>Amborellales</taxon>
        <taxon>Amborellaceae</taxon>
        <taxon>Amborella</taxon>
    </lineage>
</organism>
<dbReference type="HOGENOM" id="CLU_1998359_0_0_1"/>
<evidence type="ECO:0000313" key="2">
    <source>
        <dbReference type="Proteomes" id="UP000017836"/>
    </source>
</evidence>
<proteinExistence type="predicted"/>
<dbReference type="Gramene" id="ERN15768">
    <property type="protein sequence ID" value="ERN15768"/>
    <property type="gene ID" value="AMTR_s00039p00097850"/>
</dbReference>
<evidence type="ECO:0000313" key="1">
    <source>
        <dbReference type="EMBL" id="ERN15768.1"/>
    </source>
</evidence>
<gene>
    <name evidence="1" type="ORF">AMTR_s00039p00097850</name>
</gene>
<name>U5D5Y8_AMBTC</name>
<dbReference type="AlphaFoldDB" id="U5D5Y8"/>
<protein>
    <submittedName>
        <fullName evidence="1">Uncharacterized protein</fullName>
    </submittedName>
</protein>